<evidence type="ECO:0000313" key="4">
    <source>
        <dbReference type="EMBL" id="KAJ3503636.1"/>
    </source>
</evidence>
<reference evidence="4" key="1">
    <citation type="submission" date="2022-07" db="EMBL/GenBank/DDBJ databases">
        <title>Genome Sequence of Agrocybe chaxingu.</title>
        <authorList>
            <person name="Buettner E."/>
        </authorList>
    </citation>
    <scope>NUCLEOTIDE SEQUENCE</scope>
    <source>
        <strain evidence="4">MP-N11</strain>
    </source>
</reference>
<dbReference type="GO" id="GO:0016787">
    <property type="term" value="F:hydrolase activity"/>
    <property type="evidence" value="ECO:0007669"/>
    <property type="project" value="InterPro"/>
</dbReference>
<evidence type="ECO:0000313" key="5">
    <source>
        <dbReference type="Proteomes" id="UP001148786"/>
    </source>
</evidence>
<dbReference type="Pfam" id="PF04909">
    <property type="entry name" value="Amidohydro_2"/>
    <property type="match status" value="1"/>
</dbReference>
<name>A0A9W8JVF4_9AGAR</name>
<dbReference type="PANTHER" id="PTHR43383:SF2">
    <property type="entry name" value="AMIDOHYDROLASE 2 FAMILY PROTEIN"/>
    <property type="match status" value="1"/>
</dbReference>
<dbReference type="SUPFAM" id="SSF51905">
    <property type="entry name" value="FAD/NAD(P)-binding domain"/>
    <property type="match status" value="1"/>
</dbReference>
<dbReference type="InterPro" id="IPR035810">
    <property type="entry name" value="PEBP_euk"/>
</dbReference>
<keyword evidence="1" id="KW-0812">Transmembrane</keyword>
<accession>A0A9W8JVF4</accession>
<dbReference type="InterPro" id="IPR032466">
    <property type="entry name" value="Metal_Hydrolase"/>
</dbReference>
<keyword evidence="1" id="KW-0472">Membrane</keyword>
<keyword evidence="5" id="KW-1185">Reference proteome</keyword>
<proteinExistence type="predicted"/>
<dbReference type="Gene3D" id="3.90.280.10">
    <property type="entry name" value="PEBP-like"/>
    <property type="match status" value="1"/>
</dbReference>
<feature type="transmembrane region" description="Helical" evidence="1">
    <location>
        <begin position="769"/>
        <end position="790"/>
    </location>
</feature>
<feature type="domain" description="Amine oxidase" evidence="2">
    <location>
        <begin position="98"/>
        <end position="347"/>
    </location>
</feature>
<evidence type="ECO:0000259" key="2">
    <source>
        <dbReference type="Pfam" id="PF01593"/>
    </source>
</evidence>
<dbReference type="Gene3D" id="3.20.20.140">
    <property type="entry name" value="Metal-dependent hydrolases"/>
    <property type="match status" value="1"/>
</dbReference>
<dbReference type="SUPFAM" id="SSF49777">
    <property type="entry name" value="PEBP-like"/>
    <property type="match status" value="1"/>
</dbReference>
<dbReference type="GO" id="GO:0016491">
    <property type="term" value="F:oxidoreductase activity"/>
    <property type="evidence" value="ECO:0007669"/>
    <property type="project" value="InterPro"/>
</dbReference>
<dbReference type="SUPFAM" id="SSF54373">
    <property type="entry name" value="FAD-linked reductases, C-terminal domain"/>
    <property type="match status" value="1"/>
</dbReference>
<dbReference type="InterPro" id="IPR036610">
    <property type="entry name" value="PEBP-like_sf"/>
</dbReference>
<dbReference type="CDD" id="cd00866">
    <property type="entry name" value="PEBP_euk"/>
    <property type="match status" value="1"/>
</dbReference>
<dbReference type="InterPro" id="IPR036188">
    <property type="entry name" value="FAD/NAD-bd_sf"/>
</dbReference>
<dbReference type="EMBL" id="JANKHO010001115">
    <property type="protein sequence ID" value="KAJ3503636.1"/>
    <property type="molecule type" value="Genomic_DNA"/>
</dbReference>
<dbReference type="Proteomes" id="UP001148786">
    <property type="component" value="Unassembled WGS sequence"/>
</dbReference>
<dbReference type="SUPFAM" id="SSF51556">
    <property type="entry name" value="Metallo-dependent hydrolases"/>
    <property type="match status" value="1"/>
</dbReference>
<gene>
    <name evidence="4" type="ORF">NLJ89_g8342</name>
</gene>
<evidence type="ECO:0000259" key="3">
    <source>
        <dbReference type="Pfam" id="PF04909"/>
    </source>
</evidence>
<dbReference type="OrthoDB" id="5046242at2759"/>
<evidence type="ECO:0000256" key="1">
    <source>
        <dbReference type="SAM" id="Phobius"/>
    </source>
</evidence>
<evidence type="ECO:0008006" key="6">
    <source>
        <dbReference type="Google" id="ProtNLM"/>
    </source>
</evidence>
<dbReference type="AlphaFoldDB" id="A0A9W8JVF4"/>
<feature type="domain" description="Amidohydrolase-related" evidence="3">
    <location>
        <begin position="588"/>
        <end position="764"/>
    </location>
</feature>
<dbReference type="PANTHER" id="PTHR43383">
    <property type="entry name" value="NODULIN 6"/>
    <property type="match status" value="1"/>
</dbReference>
<protein>
    <recommendedName>
        <fullName evidence="6">Amine oxidase domain-containing protein</fullName>
    </recommendedName>
</protein>
<dbReference type="InterPro" id="IPR002937">
    <property type="entry name" value="Amino_oxidase"/>
</dbReference>
<keyword evidence="1" id="KW-1133">Transmembrane helix</keyword>
<organism evidence="4 5">
    <name type="scientific">Agrocybe chaxingu</name>
    <dbReference type="NCBI Taxonomy" id="84603"/>
    <lineage>
        <taxon>Eukaryota</taxon>
        <taxon>Fungi</taxon>
        <taxon>Dikarya</taxon>
        <taxon>Basidiomycota</taxon>
        <taxon>Agaricomycotina</taxon>
        <taxon>Agaricomycetes</taxon>
        <taxon>Agaricomycetidae</taxon>
        <taxon>Agaricales</taxon>
        <taxon>Agaricineae</taxon>
        <taxon>Strophariaceae</taxon>
        <taxon>Agrocybe</taxon>
    </lineage>
</organism>
<comment type="caution">
    <text evidence="4">The sequence shown here is derived from an EMBL/GenBank/DDBJ whole genome shotgun (WGS) entry which is preliminary data.</text>
</comment>
<dbReference type="InterPro" id="IPR006680">
    <property type="entry name" value="Amidohydro-rel"/>
</dbReference>
<dbReference type="Gene3D" id="3.50.50.60">
    <property type="entry name" value="FAD/NAD(P)-binding domain"/>
    <property type="match status" value="1"/>
</dbReference>
<sequence length="979" mass="108594">MIATYNASGPADFLDVFRKSEDDYERLTVLAGTRVDKGLVDISARTGYSLGGAKPATAHARASEYYQFDWEYAQTPEQSSLIASSWGNNYTYDVASGGFSDDNQMSIDQRGFKIIVQAEAAEFLAPSGTQVLFGATVKAVNHSRKGVQVVLSDGRELSADYALCTFSLGVLQHDDVVFEPELPDYKQEAIHSMVMATYTKIFLQFPRKFWFDTEMAIYADEQRGRYTVWQSLDHLGFLPGSGIIFVTVTGDFALRIEALSNAQVQEEVLSVLRSMFPSVLVPEPTDFYFPRWQANPLFRGSYSNWPPSFASQHMDNMRANIGRLYFAGEATSRKYFGFLQGAYFEGLEMGTTIARCVNGGPCADLERFAEVSFPALHHAAFTHPATDNHAHPILRAASRSRLLFEGVFSEASGQALMQDAIHTLAGRRATKQLAKLYGLNDGTSWEEVKRHRDCIDWEDLCLLCFEKAGIESVLVDDGLGGSGEWVEGYKSLARFIRGDAKRIVRVEVEAEGLLEDILGPYMSPGAHGSFNPCRVVRSFETRLAGILSENARDQDVVGFKSIVCYRTGMDVSLSGNMKEKEDALSELLDMYRRTGRIRLAHKPLNDTVVRIALGVAGDYEIPGDTDIRLTKSSPAHLQEIIEAFPKTTFVILHSAYPYTRDAGYLTAMYSNVYLDFGEVFPFVSAEGQRNVLRQVLELSPTNKIMWSSDGHWWPESYYLGSQQAREALYEVLAESVRRGELTEEEAVEVVQNALYRTAEKVYRLQKREVHVWLSTILTIAVASILANLVSAQDTNLNKVKHAFEEAEMLGARCWNPLNPTVLLEVNYLTAKAGIKSLHAGGNMTMEECCPPSLFNDIGNPGLGPLVIVFTDPDVYSQEDPGITPALHFLSGHHDFNPDSGLLNTPSTAAVAPYGQPRPCVPSSIYRYTFCLFKQPVGFVTQALVNSTSSRNKFNLADFTLKADLGEPIGGVFMLVGPDL</sequence>
<dbReference type="Pfam" id="PF01593">
    <property type="entry name" value="Amino_oxidase"/>
    <property type="match status" value="1"/>
</dbReference>